<reference evidence="1 2" key="1">
    <citation type="journal article" date="2016" name="Genome Announc.">
        <title>Draft Genome Sequences of Five Rapidly Growing Mycobacterium Species, M. thermoresistibile, M. fortuitum subsp. acetamidolyticum, M. canariasense, M. brisbanense, and M. novocastrense.</title>
        <authorList>
            <person name="Katahira K."/>
            <person name="Ogura Y."/>
            <person name="Gotoh Y."/>
            <person name="Hayashi T."/>
        </authorList>
    </citation>
    <scope>NUCLEOTIDE SEQUENCE [LARGE SCALE GENOMIC DNA]</scope>
    <source>
        <strain evidence="1 2">JCM6362</strain>
    </source>
</reference>
<organism evidence="1 2">
    <name type="scientific">Mycolicibacterium thermoresistibile</name>
    <name type="common">Mycobacterium thermoresistibile</name>
    <dbReference type="NCBI Taxonomy" id="1797"/>
    <lineage>
        <taxon>Bacteria</taxon>
        <taxon>Bacillati</taxon>
        <taxon>Actinomycetota</taxon>
        <taxon>Actinomycetes</taxon>
        <taxon>Mycobacteriales</taxon>
        <taxon>Mycobacteriaceae</taxon>
        <taxon>Mycolicibacterium</taxon>
    </lineage>
</organism>
<accession>A0A117IMD9</accession>
<evidence type="ECO:0000313" key="2">
    <source>
        <dbReference type="Proteomes" id="UP000069654"/>
    </source>
</evidence>
<dbReference type="STRING" id="1797.RMCT_2009"/>
<reference evidence="2" key="2">
    <citation type="submission" date="2016-02" db="EMBL/GenBank/DDBJ databases">
        <title>Draft genome sequence of five rapidly growing Mycobacterium species.</title>
        <authorList>
            <person name="Katahira K."/>
            <person name="Gotou Y."/>
            <person name="Iida K."/>
            <person name="Ogura Y."/>
            <person name="Hayashi T."/>
        </authorList>
    </citation>
    <scope>NUCLEOTIDE SEQUENCE [LARGE SCALE GENOMIC DNA]</scope>
    <source>
        <strain evidence="2">JCM6362</strain>
    </source>
</reference>
<sequence length="326" mass="33883">MIRFAERTGDAAVPAIIDRLTAPVTVAVRGRAGVGRRTVAGALSAAGVPVTADAADVTVLVTAETLKPEDRAVLAGLDGPALVVLNKADRTGWGGAGPIDQARRRAGELQTLTGVPTVPLVGLLAAVRLDAGLTTALQVLARETSDIRTFSSTDAFLTGGHPPAAETRARLLRTLDRFGIACAVLALSGGADPAALPGVLRRVSGLDEVLHRLHTVAAPVRYRRIRAAVADLQAAAVRRDDTRLARLLTGDAVVLATMRAAEEVMRAAGLATPDGADRAARLRRAVHWHRYSRGPVGPLHRACARDICRGSLRLAGARAGVGSPDS</sequence>
<proteinExistence type="predicted"/>
<dbReference type="AlphaFoldDB" id="A0A117IMD9"/>
<protein>
    <submittedName>
        <fullName evidence="1">Uncharacterized protein</fullName>
    </submittedName>
</protein>
<dbReference type="OMA" id="VRWQRYS"/>
<comment type="caution">
    <text evidence="1">The sequence shown here is derived from an EMBL/GenBank/DDBJ whole genome shotgun (WGS) entry which is preliminary data.</text>
</comment>
<name>A0A117IMD9_MYCTH</name>
<dbReference type="RefSeq" id="WP_003924498.1">
    <property type="nucleotide sequence ID" value="NZ_BCTB01000012.1"/>
</dbReference>
<dbReference type="Proteomes" id="UP000069654">
    <property type="component" value="Unassembled WGS sequence"/>
</dbReference>
<evidence type="ECO:0000313" key="1">
    <source>
        <dbReference type="EMBL" id="GAT15039.1"/>
    </source>
</evidence>
<gene>
    <name evidence="1" type="ORF">RMCT_2009</name>
</gene>
<dbReference type="EMBL" id="BCTB01000012">
    <property type="protein sequence ID" value="GAT15039.1"/>
    <property type="molecule type" value="Genomic_DNA"/>
</dbReference>